<feature type="chain" id="PRO_5012006065" evidence="1">
    <location>
        <begin position="19"/>
        <end position="138"/>
    </location>
</feature>
<evidence type="ECO:0000259" key="2">
    <source>
        <dbReference type="Pfam" id="PF02225"/>
    </source>
</evidence>
<evidence type="ECO:0000256" key="1">
    <source>
        <dbReference type="SAM" id="SignalP"/>
    </source>
</evidence>
<reference evidence="4" key="1">
    <citation type="submission" date="2017-01" db="EMBL/GenBank/DDBJ databases">
        <authorList>
            <person name="Wang Y."/>
            <person name="White M."/>
            <person name="Kvist S."/>
            <person name="Moncalvo J.-M."/>
        </authorList>
    </citation>
    <scope>NUCLEOTIDE SEQUENCE [LARGE SCALE GENOMIC DNA]</scope>
    <source>
        <strain evidence="4">ID-206-W2</strain>
    </source>
</reference>
<dbReference type="SUPFAM" id="SSF52025">
    <property type="entry name" value="PA domain"/>
    <property type="match status" value="1"/>
</dbReference>
<organism evidence="3 4">
    <name type="scientific">Smittium culicis</name>
    <dbReference type="NCBI Taxonomy" id="133412"/>
    <lineage>
        <taxon>Eukaryota</taxon>
        <taxon>Fungi</taxon>
        <taxon>Fungi incertae sedis</taxon>
        <taxon>Zoopagomycota</taxon>
        <taxon>Kickxellomycotina</taxon>
        <taxon>Harpellomycetes</taxon>
        <taxon>Harpellales</taxon>
        <taxon>Legeriomycetaceae</taxon>
        <taxon>Smittium</taxon>
    </lineage>
</organism>
<dbReference type="Proteomes" id="UP000187429">
    <property type="component" value="Unassembled WGS sequence"/>
</dbReference>
<dbReference type="AlphaFoldDB" id="A0A1R1WYK3"/>
<name>A0A1R1WYK3_9FUNG</name>
<protein>
    <submittedName>
        <fullName evidence="3">Receptor homology region, transmembrane domain-and RING domain-containing protein 2</fullName>
    </submittedName>
</protein>
<keyword evidence="3" id="KW-0812">Transmembrane</keyword>
<evidence type="ECO:0000313" key="4">
    <source>
        <dbReference type="Proteomes" id="UP000187429"/>
    </source>
</evidence>
<comment type="caution">
    <text evidence="3">The sequence shown here is derived from an EMBL/GenBank/DDBJ whole genome shotgun (WGS) entry which is preliminary data.</text>
</comment>
<feature type="signal peptide" evidence="1">
    <location>
        <begin position="1"/>
        <end position="18"/>
    </location>
</feature>
<gene>
    <name evidence="3" type="ORF">AYI69_g11454</name>
</gene>
<dbReference type="InterPro" id="IPR046450">
    <property type="entry name" value="PA_dom_sf"/>
</dbReference>
<keyword evidence="1" id="KW-0732">Signal</keyword>
<keyword evidence="4" id="KW-1185">Reference proteome</keyword>
<dbReference type="Gene3D" id="3.50.30.30">
    <property type="match status" value="1"/>
</dbReference>
<dbReference type="InterPro" id="IPR003137">
    <property type="entry name" value="PA_domain"/>
</dbReference>
<accession>A0A1R1WYK3</accession>
<dbReference type="OrthoDB" id="8062037at2759"/>
<keyword evidence="3" id="KW-0675">Receptor</keyword>
<feature type="domain" description="PA" evidence="2">
    <location>
        <begin position="45"/>
        <end position="99"/>
    </location>
</feature>
<dbReference type="Pfam" id="PF02225">
    <property type="entry name" value="PA"/>
    <property type="match status" value="1"/>
</dbReference>
<proteinExistence type="predicted"/>
<evidence type="ECO:0000313" key="3">
    <source>
        <dbReference type="EMBL" id="OMJ07434.1"/>
    </source>
</evidence>
<sequence>MLRTNLLFLLLNLNFAFSKIIVKDYRASFGPELHDSNITAPLNVVGLSIPGDEYACELPKYAYNSSTAWIALVKRGGCSFVNKVYNMQMYGASAVIVADPFYNSPVIMYSKSMPFSLHILPYSIIKTLSHPNSFFLYL</sequence>
<keyword evidence="3" id="KW-0472">Membrane</keyword>
<dbReference type="EMBL" id="LSSM01007655">
    <property type="protein sequence ID" value="OMJ07434.1"/>
    <property type="molecule type" value="Genomic_DNA"/>
</dbReference>